<dbReference type="GO" id="GO:0002949">
    <property type="term" value="P:tRNA threonylcarbamoyladenosine modification"/>
    <property type="evidence" value="ECO:0007669"/>
    <property type="project" value="InterPro"/>
</dbReference>
<proteinExistence type="inferred from homology"/>
<reference evidence="11" key="1">
    <citation type="submission" date="2024-01" db="EMBL/GenBank/DDBJ databases">
        <title>Bank of Algae and Cyanobacteria of the Azores (BACA) strain genomes.</title>
        <authorList>
            <person name="Luz R."/>
            <person name="Cordeiro R."/>
            <person name="Fonseca A."/>
            <person name="Goncalves V."/>
        </authorList>
    </citation>
    <scope>NUCLEOTIDE SEQUENCE</scope>
    <source>
        <strain evidence="11">BACA0141</strain>
    </source>
</reference>
<sequence length="204" mass="22792">MTKPSDRLNPPQTVQIDRLATTQAIAQQLANLLQPGTILLLEGNLGSGKTTFVQALGKGLGIQIPITSPTFTLIDEYDCGRIPLYHIDLYRLEGEQIHHLHLQEYWRGHDFPLGVVAIEWSNRLPQLPKHYIKIELAIEPATVPQTKPASLTNSEEDAKTDVEIDLEPQSCRQMTFTICGSQYDPIQQYVSSLATPHPLSTQQT</sequence>
<dbReference type="PANTHER" id="PTHR33540">
    <property type="entry name" value="TRNA THREONYLCARBAMOYLADENOSINE BIOSYNTHESIS PROTEIN TSAE"/>
    <property type="match status" value="1"/>
</dbReference>
<dbReference type="RefSeq" id="WP_330481547.1">
    <property type="nucleotide sequence ID" value="NZ_JAZBJZ010000001.1"/>
</dbReference>
<dbReference type="EMBL" id="JAZBJZ010000001">
    <property type="protein sequence ID" value="MEE3715125.1"/>
    <property type="molecule type" value="Genomic_DNA"/>
</dbReference>
<comment type="caution">
    <text evidence="11">The sequence shown here is derived from an EMBL/GenBank/DDBJ whole genome shotgun (WGS) entry which is preliminary data.</text>
</comment>
<organism evidence="11 12">
    <name type="scientific">Tumidithrix elongata BACA0141</name>
    <dbReference type="NCBI Taxonomy" id="2716417"/>
    <lineage>
        <taxon>Bacteria</taxon>
        <taxon>Bacillati</taxon>
        <taxon>Cyanobacteriota</taxon>
        <taxon>Cyanophyceae</taxon>
        <taxon>Pseudanabaenales</taxon>
        <taxon>Pseudanabaenaceae</taxon>
        <taxon>Tumidithrix</taxon>
        <taxon>Tumidithrix elongata</taxon>
    </lineage>
</organism>
<comment type="subcellular location">
    <subcellularLocation>
        <location evidence="1">Cytoplasm</location>
    </subcellularLocation>
</comment>
<evidence type="ECO:0000256" key="5">
    <source>
        <dbReference type="ARBA" id="ARBA00022694"/>
    </source>
</evidence>
<keyword evidence="8" id="KW-0067">ATP-binding</keyword>
<keyword evidence="4" id="KW-0963">Cytoplasm</keyword>
<dbReference type="GO" id="GO:0005524">
    <property type="term" value="F:ATP binding"/>
    <property type="evidence" value="ECO:0007669"/>
    <property type="project" value="UniProtKB-KW"/>
</dbReference>
<gene>
    <name evidence="11" type="primary">tsaE</name>
    <name evidence="11" type="ORF">V2H45_00035</name>
</gene>
<evidence type="ECO:0000313" key="12">
    <source>
        <dbReference type="Proteomes" id="UP001333818"/>
    </source>
</evidence>
<evidence type="ECO:0000256" key="9">
    <source>
        <dbReference type="ARBA" id="ARBA00022842"/>
    </source>
</evidence>
<evidence type="ECO:0000256" key="1">
    <source>
        <dbReference type="ARBA" id="ARBA00004496"/>
    </source>
</evidence>
<evidence type="ECO:0000313" key="11">
    <source>
        <dbReference type="EMBL" id="MEE3715125.1"/>
    </source>
</evidence>
<keyword evidence="12" id="KW-1185">Reference proteome</keyword>
<dbReference type="PANTHER" id="PTHR33540:SF2">
    <property type="entry name" value="TRNA THREONYLCARBAMOYLADENOSINE BIOSYNTHESIS PROTEIN TSAE"/>
    <property type="match status" value="1"/>
</dbReference>
<evidence type="ECO:0000256" key="2">
    <source>
        <dbReference type="ARBA" id="ARBA00007599"/>
    </source>
</evidence>
<dbReference type="GO" id="GO:0046872">
    <property type="term" value="F:metal ion binding"/>
    <property type="evidence" value="ECO:0007669"/>
    <property type="project" value="UniProtKB-KW"/>
</dbReference>
<keyword evidence="6" id="KW-0479">Metal-binding</keyword>
<dbReference type="InterPro" id="IPR003442">
    <property type="entry name" value="T6A_TsaE"/>
</dbReference>
<evidence type="ECO:0000256" key="10">
    <source>
        <dbReference type="ARBA" id="ARBA00032441"/>
    </source>
</evidence>
<dbReference type="SUPFAM" id="SSF52540">
    <property type="entry name" value="P-loop containing nucleoside triphosphate hydrolases"/>
    <property type="match status" value="1"/>
</dbReference>
<dbReference type="Pfam" id="PF02367">
    <property type="entry name" value="TsaE"/>
    <property type="match status" value="1"/>
</dbReference>
<dbReference type="InterPro" id="IPR027417">
    <property type="entry name" value="P-loop_NTPase"/>
</dbReference>
<dbReference type="Gene3D" id="3.40.50.300">
    <property type="entry name" value="P-loop containing nucleotide triphosphate hydrolases"/>
    <property type="match status" value="1"/>
</dbReference>
<evidence type="ECO:0000256" key="3">
    <source>
        <dbReference type="ARBA" id="ARBA00019010"/>
    </source>
</evidence>
<evidence type="ECO:0000256" key="7">
    <source>
        <dbReference type="ARBA" id="ARBA00022741"/>
    </source>
</evidence>
<accession>A0AAW9PW47</accession>
<keyword evidence="9" id="KW-0460">Magnesium</keyword>
<protein>
    <recommendedName>
        <fullName evidence="3">tRNA threonylcarbamoyladenosine biosynthesis protein TsaE</fullName>
    </recommendedName>
    <alternativeName>
        <fullName evidence="10">t(6)A37 threonylcarbamoyladenosine biosynthesis protein TsaE</fullName>
    </alternativeName>
</protein>
<evidence type="ECO:0000256" key="8">
    <source>
        <dbReference type="ARBA" id="ARBA00022840"/>
    </source>
</evidence>
<keyword evidence="7" id="KW-0547">Nucleotide-binding</keyword>
<dbReference type="Proteomes" id="UP001333818">
    <property type="component" value="Unassembled WGS sequence"/>
</dbReference>
<dbReference type="AlphaFoldDB" id="A0AAW9PW47"/>
<evidence type="ECO:0000256" key="4">
    <source>
        <dbReference type="ARBA" id="ARBA00022490"/>
    </source>
</evidence>
<name>A0AAW9PW47_9CYAN</name>
<dbReference type="NCBIfam" id="TIGR00150">
    <property type="entry name" value="T6A_YjeE"/>
    <property type="match status" value="1"/>
</dbReference>
<dbReference type="GO" id="GO:0005737">
    <property type="term" value="C:cytoplasm"/>
    <property type="evidence" value="ECO:0007669"/>
    <property type="project" value="UniProtKB-SubCell"/>
</dbReference>
<evidence type="ECO:0000256" key="6">
    <source>
        <dbReference type="ARBA" id="ARBA00022723"/>
    </source>
</evidence>
<comment type="similarity">
    <text evidence="2">Belongs to the TsaE family.</text>
</comment>
<keyword evidence="5" id="KW-0819">tRNA processing</keyword>